<keyword evidence="3" id="KW-1185">Reference proteome</keyword>
<evidence type="ECO:0000313" key="2">
    <source>
        <dbReference type="EMBL" id="KAF1958640.1"/>
    </source>
</evidence>
<evidence type="ECO:0000313" key="3">
    <source>
        <dbReference type="Proteomes" id="UP000800035"/>
    </source>
</evidence>
<feature type="compositionally biased region" description="Basic and acidic residues" evidence="1">
    <location>
        <begin position="112"/>
        <end position="134"/>
    </location>
</feature>
<dbReference type="AlphaFoldDB" id="A0A6A5U2U2"/>
<accession>A0A6A5U2U2</accession>
<feature type="region of interest" description="Disordered" evidence="1">
    <location>
        <begin position="1"/>
        <end position="134"/>
    </location>
</feature>
<dbReference type="Proteomes" id="UP000800035">
    <property type="component" value="Unassembled WGS sequence"/>
</dbReference>
<reference evidence="2" key="1">
    <citation type="journal article" date="2020" name="Stud. Mycol.">
        <title>101 Dothideomycetes genomes: a test case for predicting lifestyles and emergence of pathogens.</title>
        <authorList>
            <person name="Haridas S."/>
            <person name="Albert R."/>
            <person name="Binder M."/>
            <person name="Bloem J."/>
            <person name="Labutti K."/>
            <person name="Salamov A."/>
            <person name="Andreopoulos B."/>
            <person name="Baker S."/>
            <person name="Barry K."/>
            <person name="Bills G."/>
            <person name="Bluhm B."/>
            <person name="Cannon C."/>
            <person name="Castanera R."/>
            <person name="Culley D."/>
            <person name="Daum C."/>
            <person name="Ezra D."/>
            <person name="Gonzalez J."/>
            <person name="Henrissat B."/>
            <person name="Kuo A."/>
            <person name="Liang C."/>
            <person name="Lipzen A."/>
            <person name="Lutzoni F."/>
            <person name="Magnuson J."/>
            <person name="Mondo S."/>
            <person name="Nolan M."/>
            <person name="Ohm R."/>
            <person name="Pangilinan J."/>
            <person name="Park H.-J."/>
            <person name="Ramirez L."/>
            <person name="Alfaro M."/>
            <person name="Sun H."/>
            <person name="Tritt A."/>
            <person name="Yoshinaga Y."/>
            <person name="Zwiers L.-H."/>
            <person name="Turgeon B."/>
            <person name="Goodwin S."/>
            <person name="Spatafora J."/>
            <person name="Crous P."/>
            <person name="Grigoriev I."/>
        </authorList>
    </citation>
    <scope>NUCLEOTIDE SEQUENCE</scope>
    <source>
        <strain evidence="2">CBS 675.92</strain>
    </source>
</reference>
<protein>
    <submittedName>
        <fullName evidence="2">Uncharacterized protein</fullName>
    </submittedName>
</protein>
<gene>
    <name evidence="2" type="ORF">CC80DRAFT_490472</name>
</gene>
<name>A0A6A5U2U2_9PLEO</name>
<feature type="compositionally biased region" description="Polar residues" evidence="1">
    <location>
        <begin position="1"/>
        <end position="24"/>
    </location>
</feature>
<dbReference type="OrthoDB" id="5234213at2759"/>
<feature type="compositionally biased region" description="Polar residues" evidence="1">
    <location>
        <begin position="39"/>
        <end position="54"/>
    </location>
</feature>
<sequence>MTPHSKTVRGTFSHPKFSSASQPPQLGDHVSLEREKNDSAPSTGTQNSASSANITPGDPYRQRGSQLPHSKSVRGTLANASGPQLNRSMLGDPVSLKAETSDNNFDSGAESGGKEREEMKKAAEKRAEAGRSKL</sequence>
<organism evidence="2 3">
    <name type="scientific">Byssothecium circinans</name>
    <dbReference type="NCBI Taxonomy" id="147558"/>
    <lineage>
        <taxon>Eukaryota</taxon>
        <taxon>Fungi</taxon>
        <taxon>Dikarya</taxon>
        <taxon>Ascomycota</taxon>
        <taxon>Pezizomycotina</taxon>
        <taxon>Dothideomycetes</taxon>
        <taxon>Pleosporomycetidae</taxon>
        <taxon>Pleosporales</taxon>
        <taxon>Massarineae</taxon>
        <taxon>Massarinaceae</taxon>
        <taxon>Byssothecium</taxon>
    </lineage>
</organism>
<dbReference type="EMBL" id="ML976986">
    <property type="protein sequence ID" value="KAF1958640.1"/>
    <property type="molecule type" value="Genomic_DNA"/>
</dbReference>
<evidence type="ECO:0000256" key="1">
    <source>
        <dbReference type="SAM" id="MobiDB-lite"/>
    </source>
</evidence>
<feature type="compositionally biased region" description="Polar residues" evidence="1">
    <location>
        <begin position="78"/>
        <end position="87"/>
    </location>
</feature>
<proteinExistence type="predicted"/>